<organism evidence="2 3">
    <name type="scientific">Ostreococcus lucimarinus (strain CCE9901)</name>
    <dbReference type="NCBI Taxonomy" id="436017"/>
    <lineage>
        <taxon>Eukaryota</taxon>
        <taxon>Viridiplantae</taxon>
        <taxon>Chlorophyta</taxon>
        <taxon>Mamiellophyceae</taxon>
        <taxon>Mamiellales</taxon>
        <taxon>Bathycoccaceae</taxon>
        <taxon>Ostreococcus</taxon>
    </lineage>
</organism>
<accession>A4S4E6</accession>
<feature type="compositionally biased region" description="Basic and acidic residues" evidence="1">
    <location>
        <begin position="42"/>
        <end position="61"/>
    </location>
</feature>
<evidence type="ECO:0000313" key="2">
    <source>
        <dbReference type="EMBL" id="ABO98716.1"/>
    </source>
</evidence>
<proteinExistence type="predicted"/>
<dbReference type="Gramene" id="ABO98716">
    <property type="protein sequence ID" value="ABO98716"/>
    <property type="gene ID" value="OSTLU_93416"/>
</dbReference>
<evidence type="ECO:0000313" key="3">
    <source>
        <dbReference type="Proteomes" id="UP000001568"/>
    </source>
</evidence>
<dbReference type="AlphaFoldDB" id="A4S4E6"/>
<feature type="region of interest" description="Disordered" evidence="1">
    <location>
        <begin position="237"/>
        <end position="267"/>
    </location>
</feature>
<evidence type="ECO:0000256" key="1">
    <source>
        <dbReference type="SAM" id="MobiDB-lite"/>
    </source>
</evidence>
<dbReference type="EMBL" id="CP000591">
    <property type="protein sequence ID" value="ABO98716.1"/>
    <property type="molecule type" value="Genomic_DNA"/>
</dbReference>
<gene>
    <name evidence="2" type="ORF">OSTLU_93416</name>
</gene>
<feature type="region of interest" description="Disordered" evidence="1">
    <location>
        <begin position="21"/>
        <end position="61"/>
    </location>
</feature>
<sequence length="487" mass="52082">MSLRATNPRFGARVASARATLARRRARPGRVDVVPRAGPKNRLREKEAKKRSSSARDYEREMDDYVEKHVAPATRALDAARARPERRSDAQRFIRKVQRKVKKASQKAVDALLPRDAGAFRPRADVPARVGAPGTYATVYRPQRPNPASAYGRAAAAWGTLFACAWIALKVINRENPLRAIGSAFKGVGRRAPPPGATGPGRWVGDRSLGGRQVWVPATADRFRDERKRLEGALDDVPEDANVKPGSATKARGNEKKTSGAAKALPAWWTPPSPQYVPPGRKEALIQVAKAQGATLAAKRVSGAGFSADDIADFRAACAAAGERGCAVKSVGPESARVAIFRAAADFAVTDAMRGQAGATSAFNTPVGPFLVGLSDDLSLDAHKCVSIVMADVAVRVRGAVVQAGAGLRSNDSVATMLELNKLVDLFNTFPFTPDAPELDMLSVGLRSRLSEDERRRICDEFDAISNGEHSAVVRVAVCGASDSAYE</sequence>
<dbReference type="RefSeq" id="XP_001420423.1">
    <property type="nucleotide sequence ID" value="XM_001420386.1"/>
</dbReference>
<dbReference type="Proteomes" id="UP000001568">
    <property type="component" value="Chromosome 11"/>
</dbReference>
<dbReference type="PANTHER" id="PTHR35830">
    <property type="entry name" value="OS05G0299200 PROTEIN"/>
    <property type="match status" value="1"/>
</dbReference>
<keyword evidence="3" id="KW-1185">Reference proteome</keyword>
<reference evidence="2 3" key="1">
    <citation type="journal article" date="2007" name="Proc. Natl. Acad. Sci. U.S.A.">
        <title>The tiny eukaryote Ostreococcus provides genomic insights into the paradox of plankton speciation.</title>
        <authorList>
            <person name="Palenik B."/>
            <person name="Grimwood J."/>
            <person name="Aerts A."/>
            <person name="Rouze P."/>
            <person name="Salamov A."/>
            <person name="Putnam N."/>
            <person name="Dupont C."/>
            <person name="Jorgensen R."/>
            <person name="Derelle E."/>
            <person name="Rombauts S."/>
            <person name="Zhou K."/>
            <person name="Otillar R."/>
            <person name="Merchant S.S."/>
            <person name="Podell S."/>
            <person name="Gaasterland T."/>
            <person name="Napoli C."/>
            <person name="Gendler K."/>
            <person name="Manuell A."/>
            <person name="Tai V."/>
            <person name="Vallon O."/>
            <person name="Piganeau G."/>
            <person name="Jancek S."/>
            <person name="Heijde M."/>
            <person name="Jabbari K."/>
            <person name="Bowler C."/>
            <person name="Lohr M."/>
            <person name="Robbens S."/>
            <person name="Werner G."/>
            <person name="Dubchak I."/>
            <person name="Pazour G.J."/>
            <person name="Ren Q."/>
            <person name="Paulsen I."/>
            <person name="Delwiche C."/>
            <person name="Schmutz J."/>
            <person name="Rokhsar D."/>
            <person name="Van de Peer Y."/>
            <person name="Moreau H."/>
            <person name="Grigoriev I.V."/>
        </authorList>
    </citation>
    <scope>NUCLEOTIDE SEQUENCE [LARGE SCALE GENOMIC DNA]</scope>
    <source>
        <strain evidence="2 3">CCE9901</strain>
    </source>
</reference>
<protein>
    <submittedName>
        <fullName evidence="2">Uncharacterized protein</fullName>
    </submittedName>
</protein>
<dbReference type="GeneID" id="5004453"/>
<dbReference type="OMA" id="CPESARE"/>
<dbReference type="HOGENOM" id="CLU_560627_0_0_1"/>
<dbReference type="KEGG" id="olu:OSTLU_93416"/>
<name>A4S4E6_OSTLU</name>
<dbReference type="OrthoDB" id="512115at2759"/>
<dbReference type="PANTHER" id="PTHR35830:SF1">
    <property type="entry name" value="OS05G0299200 PROTEIN"/>
    <property type="match status" value="1"/>
</dbReference>
<dbReference type="STRING" id="436017.A4S4E6"/>